<evidence type="ECO:0000313" key="2">
    <source>
        <dbReference type="Proteomes" id="UP000015105"/>
    </source>
</evidence>
<organism evidence="1 2">
    <name type="scientific">Aegilops tauschii subsp. strangulata</name>
    <name type="common">Goatgrass</name>
    <dbReference type="NCBI Taxonomy" id="200361"/>
    <lineage>
        <taxon>Eukaryota</taxon>
        <taxon>Viridiplantae</taxon>
        <taxon>Streptophyta</taxon>
        <taxon>Embryophyta</taxon>
        <taxon>Tracheophyta</taxon>
        <taxon>Spermatophyta</taxon>
        <taxon>Magnoliopsida</taxon>
        <taxon>Liliopsida</taxon>
        <taxon>Poales</taxon>
        <taxon>Poaceae</taxon>
        <taxon>BOP clade</taxon>
        <taxon>Pooideae</taxon>
        <taxon>Triticodae</taxon>
        <taxon>Triticeae</taxon>
        <taxon>Triticinae</taxon>
        <taxon>Aegilops</taxon>
    </lineage>
</organism>
<reference evidence="2" key="1">
    <citation type="journal article" date="2014" name="Science">
        <title>Ancient hybridizations among the ancestral genomes of bread wheat.</title>
        <authorList>
            <consortium name="International Wheat Genome Sequencing Consortium,"/>
            <person name="Marcussen T."/>
            <person name="Sandve S.R."/>
            <person name="Heier L."/>
            <person name="Spannagl M."/>
            <person name="Pfeifer M."/>
            <person name="Jakobsen K.S."/>
            <person name="Wulff B.B."/>
            <person name="Steuernagel B."/>
            <person name="Mayer K.F."/>
            <person name="Olsen O.A."/>
        </authorList>
    </citation>
    <scope>NUCLEOTIDE SEQUENCE [LARGE SCALE GENOMIC DNA]</scope>
    <source>
        <strain evidence="2">cv. AL8/78</strain>
    </source>
</reference>
<name>A0A453MRJ8_AEGTS</name>
<dbReference type="Proteomes" id="UP000015105">
    <property type="component" value="Chromosome 6D"/>
</dbReference>
<dbReference type="Gramene" id="AET6Gv20048900.14">
    <property type="protein sequence ID" value="AET6Gv20048900.14"/>
    <property type="gene ID" value="AET6Gv20048900"/>
</dbReference>
<dbReference type="AlphaFoldDB" id="A0A453MRJ8"/>
<accession>A0A453MRJ8</accession>
<protein>
    <submittedName>
        <fullName evidence="1">Uncharacterized protein</fullName>
    </submittedName>
</protein>
<proteinExistence type="predicted"/>
<reference evidence="2" key="2">
    <citation type="journal article" date="2017" name="Nat. Plants">
        <title>The Aegilops tauschii genome reveals multiple impacts of transposons.</title>
        <authorList>
            <person name="Zhao G."/>
            <person name="Zou C."/>
            <person name="Li K."/>
            <person name="Wang K."/>
            <person name="Li T."/>
            <person name="Gao L."/>
            <person name="Zhang X."/>
            <person name="Wang H."/>
            <person name="Yang Z."/>
            <person name="Liu X."/>
            <person name="Jiang W."/>
            <person name="Mao L."/>
            <person name="Kong X."/>
            <person name="Jiao Y."/>
            <person name="Jia J."/>
        </authorList>
    </citation>
    <scope>NUCLEOTIDE SEQUENCE [LARGE SCALE GENOMIC DNA]</scope>
    <source>
        <strain evidence="2">cv. AL8/78</strain>
    </source>
</reference>
<reference evidence="1" key="5">
    <citation type="journal article" date="2021" name="G3 (Bethesda)">
        <title>Aegilops tauschii genome assembly Aet v5.0 features greater sequence contiguity and improved annotation.</title>
        <authorList>
            <person name="Wang L."/>
            <person name="Zhu T."/>
            <person name="Rodriguez J.C."/>
            <person name="Deal K.R."/>
            <person name="Dubcovsky J."/>
            <person name="McGuire P.E."/>
            <person name="Lux T."/>
            <person name="Spannagl M."/>
            <person name="Mayer K.F.X."/>
            <person name="Baldrich P."/>
            <person name="Meyers B.C."/>
            <person name="Huo N."/>
            <person name="Gu Y.Q."/>
            <person name="Zhou H."/>
            <person name="Devos K.M."/>
            <person name="Bennetzen J.L."/>
            <person name="Unver T."/>
            <person name="Budak H."/>
            <person name="Gulick P.J."/>
            <person name="Galiba G."/>
            <person name="Kalapos B."/>
            <person name="Nelson D.R."/>
            <person name="Li P."/>
            <person name="You F.M."/>
            <person name="Luo M.C."/>
            <person name="Dvorak J."/>
        </authorList>
    </citation>
    <scope>NUCLEOTIDE SEQUENCE [LARGE SCALE GENOMIC DNA]</scope>
    <source>
        <strain evidence="1">cv. AL8/78</strain>
    </source>
</reference>
<evidence type="ECO:0000313" key="1">
    <source>
        <dbReference type="EnsemblPlants" id="AET6Gv20048900.14"/>
    </source>
</evidence>
<sequence length="31" mass="3879">QYGQQMMMGQTRPVYYYAPEMQQQQYRGRNF</sequence>
<reference evidence="1" key="4">
    <citation type="submission" date="2019-03" db="UniProtKB">
        <authorList>
            <consortium name="EnsemblPlants"/>
        </authorList>
    </citation>
    <scope>IDENTIFICATION</scope>
</reference>
<keyword evidence="2" id="KW-1185">Reference proteome</keyword>
<reference evidence="1" key="3">
    <citation type="journal article" date="2017" name="Nature">
        <title>Genome sequence of the progenitor of the wheat D genome Aegilops tauschii.</title>
        <authorList>
            <person name="Luo M.C."/>
            <person name="Gu Y.Q."/>
            <person name="Puiu D."/>
            <person name="Wang H."/>
            <person name="Twardziok S.O."/>
            <person name="Deal K.R."/>
            <person name="Huo N."/>
            <person name="Zhu T."/>
            <person name="Wang L."/>
            <person name="Wang Y."/>
            <person name="McGuire P.E."/>
            <person name="Liu S."/>
            <person name="Long H."/>
            <person name="Ramasamy R.K."/>
            <person name="Rodriguez J.C."/>
            <person name="Van S.L."/>
            <person name="Yuan L."/>
            <person name="Wang Z."/>
            <person name="Xia Z."/>
            <person name="Xiao L."/>
            <person name="Anderson O.D."/>
            <person name="Ouyang S."/>
            <person name="Liang Y."/>
            <person name="Zimin A.V."/>
            <person name="Pertea G."/>
            <person name="Qi P."/>
            <person name="Bennetzen J.L."/>
            <person name="Dai X."/>
            <person name="Dawson M.W."/>
            <person name="Muller H.G."/>
            <person name="Kugler K."/>
            <person name="Rivarola-Duarte L."/>
            <person name="Spannagl M."/>
            <person name="Mayer K.F.X."/>
            <person name="Lu F.H."/>
            <person name="Bevan M.W."/>
            <person name="Leroy P."/>
            <person name="Li P."/>
            <person name="You F.M."/>
            <person name="Sun Q."/>
            <person name="Liu Z."/>
            <person name="Lyons E."/>
            <person name="Wicker T."/>
            <person name="Salzberg S.L."/>
            <person name="Devos K.M."/>
            <person name="Dvorak J."/>
        </authorList>
    </citation>
    <scope>NUCLEOTIDE SEQUENCE [LARGE SCALE GENOMIC DNA]</scope>
    <source>
        <strain evidence="1">cv. AL8/78</strain>
    </source>
</reference>
<dbReference type="EnsemblPlants" id="AET6Gv20048900.14">
    <property type="protein sequence ID" value="AET6Gv20048900.14"/>
    <property type="gene ID" value="AET6Gv20048900"/>
</dbReference>